<gene>
    <name evidence="3" type="ORF">ACFP7A_08380</name>
</gene>
<evidence type="ECO:0000256" key="2">
    <source>
        <dbReference type="SAM" id="SignalP"/>
    </source>
</evidence>
<feature type="signal peptide" evidence="2">
    <location>
        <begin position="1"/>
        <end position="22"/>
    </location>
</feature>
<accession>A0ABW1WE07</accession>
<feature type="transmembrane region" description="Helical" evidence="1">
    <location>
        <begin position="226"/>
        <end position="246"/>
    </location>
</feature>
<reference evidence="4" key="1">
    <citation type="journal article" date="2019" name="Int. J. Syst. Evol. Microbiol.">
        <title>The Global Catalogue of Microorganisms (GCM) 10K type strain sequencing project: providing services to taxonomists for standard genome sequencing and annotation.</title>
        <authorList>
            <consortium name="The Broad Institute Genomics Platform"/>
            <consortium name="The Broad Institute Genome Sequencing Center for Infectious Disease"/>
            <person name="Wu L."/>
            <person name="Ma J."/>
        </authorList>
    </citation>
    <scope>NUCLEOTIDE SEQUENCE [LARGE SCALE GENOMIC DNA]</scope>
    <source>
        <strain evidence="4">CCUG 42001</strain>
    </source>
</reference>
<name>A0ABW1WE07_9BACL</name>
<organism evidence="3 4">
    <name type="scientific">Sporolactobacillus kofuensis</name>
    <dbReference type="NCBI Taxonomy" id="269672"/>
    <lineage>
        <taxon>Bacteria</taxon>
        <taxon>Bacillati</taxon>
        <taxon>Bacillota</taxon>
        <taxon>Bacilli</taxon>
        <taxon>Bacillales</taxon>
        <taxon>Sporolactobacillaceae</taxon>
        <taxon>Sporolactobacillus</taxon>
    </lineage>
</organism>
<dbReference type="EMBL" id="JBHSTQ010000007">
    <property type="protein sequence ID" value="MFC6386616.1"/>
    <property type="molecule type" value="Genomic_DNA"/>
</dbReference>
<proteinExistence type="predicted"/>
<evidence type="ECO:0000256" key="1">
    <source>
        <dbReference type="SAM" id="Phobius"/>
    </source>
</evidence>
<feature type="chain" id="PRO_5046007303" evidence="2">
    <location>
        <begin position="23"/>
        <end position="259"/>
    </location>
</feature>
<keyword evidence="2" id="KW-0732">Signal</keyword>
<evidence type="ECO:0000313" key="3">
    <source>
        <dbReference type="EMBL" id="MFC6386616.1"/>
    </source>
</evidence>
<keyword evidence="4" id="KW-1185">Reference proteome</keyword>
<keyword evidence="1" id="KW-0472">Membrane</keyword>
<dbReference type="RefSeq" id="WP_253077051.1">
    <property type="nucleotide sequence ID" value="NZ_JAMXWN010000014.1"/>
</dbReference>
<protein>
    <submittedName>
        <fullName evidence="3">Sporulation protein YpjB</fullName>
    </submittedName>
</protein>
<sequence length="259" mass="29578">MKANRFALLCFLILFFAFPAQIHAESEQDVLRNQTEHLVTLSDRIFEYTDANQIGAATSLLDELSKQWDKIDVHYSEQDSRTIKTALVKLKLFLTDDAEQSERVNAAASLRLCFDALTTNGQPLWKSLHTEVTAPLTSMKSALKDRDTDRFQHALNQFLDKYALIYPAMVIDGQRDAVNLVDKRITTFSGKRLLDIKTNTRIQQLNVIDHELSLAFEQSPDLKEDIIIPVGAMGALVISVLCYTSWRRYMAEHVRRSTR</sequence>
<evidence type="ECO:0000313" key="4">
    <source>
        <dbReference type="Proteomes" id="UP001596267"/>
    </source>
</evidence>
<dbReference type="Pfam" id="PF09577">
    <property type="entry name" value="Spore_YpjB"/>
    <property type="match status" value="1"/>
</dbReference>
<keyword evidence="1" id="KW-0812">Transmembrane</keyword>
<keyword evidence="1" id="KW-1133">Transmembrane helix</keyword>
<comment type="caution">
    <text evidence="3">The sequence shown here is derived from an EMBL/GenBank/DDBJ whole genome shotgun (WGS) entry which is preliminary data.</text>
</comment>
<dbReference type="InterPro" id="IPR014231">
    <property type="entry name" value="Spore_YpjB"/>
</dbReference>
<dbReference type="Proteomes" id="UP001596267">
    <property type="component" value="Unassembled WGS sequence"/>
</dbReference>